<feature type="transmembrane region" description="Helical" evidence="1">
    <location>
        <begin position="12"/>
        <end position="35"/>
    </location>
</feature>
<keyword evidence="1" id="KW-1133">Transmembrane helix</keyword>
<keyword evidence="1" id="KW-0472">Membrane</keyword>
<dbReference type="AlphaFoldDB" id="A0A6A6UHM7"/>
<evidence type="ECO:0000313" key="3">
    <source>
        <dbReference type="Proteomes" id="UP000799302"/>
    </source>
</evidence>
<organism evidence="2 3">
    <name type="scientific">Microthyrium microscopicum</name>
    <dbReference type="NCBI Taxonomy" id="703497"/>
    <lineage>
        <taxon>Eukaryota</taxon>
        <taxon>Fungi</taxon>
        <taxon>Dikarya</taxon>
        <taxon>Ascomycota</taxon>
        <taxon>Pezizomycotina</taxon>
        <taxon>Dothideomycetes</taxon>
        <taxon>Dothideomycetes incertae sedis</taxon>
        <taxon>Microthyriales</taxon>
        <taxon>Microthyriaceae</taxon>
        <taxon>Microthyrium</taxon>
    </lineage>
</organism>
<dbReference type="Proteomes" id="UP000799302">
    <property type="component" value="Unassembled WGS sequence"/>
</dbReference>
<gene>
    <name evidence="2" type="ORF">BT63DRAFT_207075</name>
</gene>
<reference evidence="2" key="1">
    <citation type="journal article" date="2020" name="Stud. Mycol.">
        <title>101 Dothideomycetes genomes: a test case for predicting lifestyles and emergence of pathogens.</title>
        <authorList>
            <person name="Haridas S."/>
            <person name="Albert R."/>
            <person name="Binder M."/>
            <person name="Bloem J."/>
            <person name="Labutti K."/>
            <person name="Salamov A."/>
            <person name="Andreopoulos B."/>
            <person name="Baker S."/>
            <person name="Barry K."/>
            <person name="Bills G."/>
            <person name="Bluhm B."/>
            <person name="Cannon C."/>
            <person name="Castanera R."/>
            <person name="Culley D."/>
            <person name="Daum C."/>
            <person name="Ezra D."/>
            <person name="Gonzalez J."/>
            <person name="Henrissat B."/>
            <person name="Kuo A."/>
            <person name="Liang C."/>
            <person name="Lipzen A."/>
            <person name="Lutzoni F."/>
            <person name="Magnuson J."/>
            <person name="Mondo S."/>
            <person name="Nolan M."/>
            <person name="Ohm R."/>
            <person name="Pangilinan J."/>
            <person name="Park H.-J."/>
            <person name="Ramirez L."/>
            <person name="Alfaro M."/>
            <person name="Sun H."/>
            <person name="Tritt A."/>
            <person name="Yoshinaga Y."/>
            <person name="Zwiers L.-H."/>
            <person name="Turgeon B."/>
            <person name="Goodwin S."/>
            <person name="Spatafora J."/>
            <person name="Crous P."/>
            <person name="Grigoriev I."/>
        </authorList>
    </citation>
    <scope>NUCLEOTIDE SEQUENCE</scope>
    <source>
        <strain evidence="2">CBS 115976</strain>
    </source>
</reference>
<keyword evidence="3" id="KW-1185">Reference proteome</keyword>
<accession>A0A6A6UHM7</accession>
<protein>
    <submittedName>
        <fullName evidence="2">Uncharacterized protein</fullName>
    </submittedName>
</protein>
<dbReference type="EMBL" id="MU004233">
    <property type="protein sequence ID" value="KAF2671061.1"/>
    <property type="molecule type" value="Genomic_DNA"/>
</dbReference>
<name>A0A6A6UHM7_9PEZI</name>
<evidence type="ECO:0000256" key="1">
    <source>
        <dbReference type="SAM" id="Phobius"/>
    </source>
</evidence>
<proteinExistence type="predicted"/>
<evidence type="ECO:0000313" key="2">
    <source>
        <dbReference type="EMBL" id="KAF2671061.1"/>
    </source>
</evidence>
<sequence length="177" mass="20101">MYTLELSELSPIYTHCVPICPMCTLFGLLFVCLFIRTKYALILPTTQVTFDGEFPRLWRLRSRLTSLPIWIHLKECILSASLSVRLARQRIAKTSSIQSARPLPRTSALQYHLHRLLYRTVIKQSRCQSSTIPTGKLRLTTKVPTLSGRASSSLWTLMLVSSSSVPRKANIVIRCLP</sequence>
<keyword evidence="1" id="KW-0812">Transmembrane</keyword>